<dbReference type="PANTHER" id="PTHR11638:SF18">
    <property type="entry name" value="HEAT SHOCK PROTEIN 104"/>
    <property type="match status" value="1"/>
</dbReference>
<dbReference type="Pfam" id="PF00004">
    <property type="entry name" value="AAA"/>
    <property type="match status" value="1"/>
</dbReference>
<proteinExistence type="predicted"/>
<keyword evidence="6" id="KW-0175">Coiled coil</keyword>
<keyword evidence="8" id="KW-0645">Protease</keyword>
<dbReference type="GO" id="GO:0016887">
    <property type="term" value="F:ATP hydrolysis activity"/>
    <property type="evidence" value="ECO:0007669"/>
    <property type="project" value="InterPro"/>
</dbReference>
<dbReference type="AlphaFoldDB" id="A0A2H0YUA0"/>
<dbReference type="CDD" id="cd19499">
    <property type="entry name" value="RecA-like_ClpB_Hsp104-like"/>
    <property type="match status" value="1"/>
</dbReference>
<dbReference type="Pfam" id="PF17871">
    <property type="entry name" value="AAA_lid_9"/>
    <property type="match status" value="1"/>
</dbReference>
<sequence>MDITNKFTTHLKNTLKTAAELATQAKRETVMPADLLMSLVRQRGSIGTEVLIKSGLRFQPPASSSAPVGVKEPVDSLKNVESIIPKFSEKSKMILEKAVKVSAQYKHKYIGTEHLLYGILETADDQLTKIFEQQRINIKDIKQHLNIVLKSTSKFPDLTRVFDQSKEPSVNLENKDLNTALEFFCTDLTSEEVQKTIDPVIGRQTEIARLINILARRTKNNPVLIGEPGTGKTAIVEGIAKRILEGEIPEILKDKRILSLDLSLVVAGTIYRGEFEGRLKQIIDEIKNDPNIILFIDEVHMIIGAGSTTGSMDAANILKPALSKGEIRCIGATTLDEYRKHIESDAALERRFQPILIEESTAEETLTVLKGIKKNYELYHRVVITDQALNAAIKLSERYLQDKFWPDKAIDLIDEAASQLKINQKADPLSKEIKEVEGTIGKMQMAKEAAVIQENFDEAMKIRSKEKSLKNKLAELKAKQAQLHKKPLGKITEKEITQVISRITKIPLTELSLEEKEKIVNLEKRIAQQIIGQDEAIKEISGFIKRSRAGLAPPNRPLGSFIFLGPTGVGKTEMAKVIARTVFEGEDALIRIDMSEFAESFQASKLIGAPAGYVGYKEGGKLTESVRRKPYSVVLFDEIEKAHPEVFNLLLQILEDGHLTDAVGKKINFKNTIVILTSNVGLSLLNQGTIGFESEKKESQMNYDSIKQQVLKELEKIFKPEFLNRIDKTIVFKPLDFDSIKKIVELQINELKERIKEKGISLELSQSAIDELAKKGFAPEKGAREVRRVIQENIENPIAEKILTEDLPKGEAIKIRTKKKEVVLES</sequence>
<dbReference type="CDD" id="cd00009">
    <property type="entry name" value="AAA"/>
    <property type="match status" value="1"/>
</dbReference>
<dbReference type="InterPro" id="IPR050130">
    <property type="entry name" value="ClpA_ClpB"/>
</dbReference>
<gene>
    <name evidence="8" type="ORF">COT24_05670</name>
</gene>
<dbReference type="FunFam" id="3.40.50.300:FF:000010">
    <property type="entry name" value="Chaperone clpB 1, putative"/>
    <property type="match status" value="1"/>
</dbReference>
<keyword evidence="4" id="KW-0143">Chaperone</keyword>
<evidence type="ECO:0000256" key="1">
    <source>
        <dbReference type="ARBA" id="ARBA00022737"/>
    </source>
</evidence>
<dbReference type="InterPro" id="IPR036628">
    <property type="entry name" value="Clp_N_dom_sf"/>
</dbReference>
<dbReference type="EMBL" id="PEXU01000062">
    <property type="protein sequence ID" value="PIS42016.1"/>
    <property type="molecule type" value="Genomic_DNA"/>
</dbReference>
<keyword evidence="3 8" id="KW-0067">ATP-binding</keyword>
<dbReference type="Gene3D" id="4.10.860.10">
    <property type="entry name" value="UVR domain"/>
    <property type="match status" value="1"/>
</dbReference>
<dbReference type="SUPFAM" id="SSF81923">
    <property type="entry name" value="Double Clp-N motif"/>
    <property type="match status" value="1"/>
</dbReference>
<dbReference type="InterPro" id="IPR001270">
    <property type="entry name" value="ClpA/B"/>
</dbReference>
<dbReference type="Pfam" id="PF10431">
    <property type="entry name" value="ClpB_D2-small"/>
    <property type="match status" value="1"/>
</dbReference>
<dbReference type="Gene3D" id="1.10.1780.10">
    <property type="entry name" value="Clp, N-terminal domain"/>
    <property type="match status" value="2"/>
</dbReference>
<feature type="coiled-coil region" evidence="6">
    <location>
        <begin position="459"/>
        <end position="486"/>
    </location>
</feature>
<dbReference type="InterPro" id="IPR019489">
    <property type="entry name" value="Clp_ATPase_C"/>
</dbReference>
<dbReference type="InterPro" id="IPR003593">
    <property type="entry name" value="AAA+_ATPase"/>
</dbReference>
<dbReference type="GO" id="GO:0005737">
    <property type="term" value="C:cytoplasm"/>
    <property type="evidence" value="ECO:0007669"/>
    <property type="project" value="TreeGrafter"/>
</dbReference>
<dbReference type="PRINTS" id="PR00300">
    <property type="entry name" value="CLPPROTEASEA"/>
</dbReference>
<dbReference type="InterPro" id="IPR004176">
    <property type="entry name" value="Clp_R_N"/>
</dbReference>
<evidence type="ECO:0000256" key="5">
    <source>
        <dbReference type="PROSITE-ProRule" id="PRU01251"/>
    </source>
</evidence>
<dbReference type="SMART" id="SM01086">
    <property type="entry name" value="ClpB_D2-small"/>
    <property type="match status" value="1"/>
</dbReference>
<dbReference type="GO" id="GO:0008233">
    <property type="term" value="F:peptidase activity"/>
    <property type="evidence" value="ECO:0007669"/>
    <property type="project" value="UniProtKB-KW"/>
</dbReference>
<dbReference type="SUPFAM" id="SSF52540">
    <property type="entry name" value="P-loop containing nucleoside triphosphate hydrolases"/>
    <property type="match status" value="2"/>
</dbReference>
<keyword evidence="2" id="KW-0547">Nucleotide-binding</keyword>
<evidence type="ECO:0000313" key="8">
    <source>
        <dbReference type="EMBL" id="PIS42016.1"/>
    </source>
</evidence>
<evidence type="ECO:0000256" key="2">
    <source>
        <dbReference type="ARBA" id="ARBA00022741"/>
    </source>
</evidence>
<protein>
    <submittedName>
        <fullName evidence="8">ATP-dependent Clp protease ATP-binding subunit ClpC</fullName>
    </submittedName>
</protein>
<dbReference type="InterPro" id="IPR003959">
    <property type="entry name" value="ATPase_AAA_core"/>
</dbReference>
<evidence type="ECO:0000259" key="7">
    <source>
        <dbReference type="PROSITE" id="PS51903"/>
    </source>
</evidence>
<dbReference type="Gene3D" id="3.40.50.300">
    <property type="entry name" value="P-loop containing nucleotide triphosphate hydrolases"/>
    <property type="match status" value="2"/>
</dbReference>
<dbReference type="Gene3D" id="1.10.8.60">
    <property type="match status" value="2"/>
</dbReference>
<accession>A0A2H0YUA0</accession>
<dbReference type="InterPro" id="IPR018368">
    <property type="entry name" value="ClpA/B_CS1"/>
</dbReference>
<dbReference type="Pfam" id="PF07724">
    <property type="entry name" value="AAA_2"/>
    <property type="match status" value="1"/>
</dbReference>
<keyword evidence="1 5" id="KW-0677">Repeat</keyword>
<dbReference type="GO" id="GO:0005524">
    <property type="term" value="F:ATP binding"/>
    <property type="evidence" value="ECO:0007669"/>
    <property type="project" value="UniProtKB-KW"/>
</dbReference>
<dbReference type="PROSITE" id="PS00870">
    <property type="entry name" value="CLPAB_1"/>
    <property type="match status" value="1"/>
</dbReference>
<evidence type="ECO:0000313" key="9">
    <source>
        <dbReference type="Proteomes" id="UP000231542"/>
    </source>
</evidence>
<dbReference type="InterPro" id="IPR041546">
    <property type="entry name" value="ClpA/ClpB_AAA_lid"/>
</dbReference>
<evidence type="ECO:0000256" key="4">
    <source>
        <dbReference type="ARBA" id="ARBA00023186"/>
    </source>
</evidence>
<keyword evidence="8" id="KW-0378">Hydrolase</keyword>
<name>A0A2H0YUA0_9BACT</name>
<dbReference type="InterPro" id="IPR027417">
    <property type="entry name" value="P-loop_NTPase"/>
</dbReference>
<dbReference type="PANTHER" id="PTHR11638">
    <property type="entry name" value="ATP-DEPENDENT CLP PROTEASE"/>
    <property type="match status" value="1"/>
</dbReference>
<dbReference type="FunFam" id="3.40.50.300:FF:000025">
    <property type="entry name" value="ATP-dependent Clp protease subunit"/>
    <property type="match status" value="1"/>
</dbReference>
<evidence type="ECO:0000256" key="6">
    <source>
        <dbReference type="SAM" id="Coils"/>
    </source>
</evidence>
<feature type="domain" description="Clp R" evidence="7">
    <location>
        <begin position="4"/>
        <end position="151"/>
    </location>
</feature>
<organism evidence="8 9">
    <name type="scientific">Candidatus Kerfeldbacteria bacterium CG08_land_8_20_14_0_20_40_16</name>
    <dbReference type="NCBI Taxonomy" id="2014244"/>
    <lineage>
        <taxon>Bacteria</taxon>
        <taxon>Candidatus Kerfeldiibacteriota</taxon>
    </lineage>
</organism>
<comment type="caution">
    <text evidence="8">The sequence shown here is derived from an EMBL/GenBank/DDBJ whole genome shotgun (WGS) entry which is preliminary data.</text>
</comment>
<dbReference type="GO" id="GO:0034605">
    <property type="term" value="P:cellular response to heat"/>
    <property type="evidence" value="ECO:0007669"/>
    <property type="project" value="TreeGrafter"/>
</dbReference>
<dbReference type="SMART" id="SM00382">
    <property type="entry name" value="AAA"/>
    <property type="match status" value="2"/>
</dbReference>
<dbReference type="Proteomes" id="UP000231542">
    <property type="component" value="Unassembled WGS sequence"/>
</dbReference>
<dbReference type="Pfam" id="PF02861">
    <property type="entry name" value="Clp_N"/>
    <property type="match status" value="1"/>
</dbReference>
<reference evidence="8 9" key="1">
    <citation type="submission" date="2017-09" db="EMBL/GenBank/DDBJ databases">
        <title>Depth-based differentiation of microbial function through sediment-hosted aquifers and enrichment of novel symbionts in the deep terrestrial subsurface.</title>
        <authorList>
            <person name="Probst A.J."/>
            <person name="Ladd B."/>
            <person name="Jarett J.K."/>
            <person name="Geller-Mcgrath D.E."/>
            <person name="Sieber C.M."/>
            <person name="Emerson J.B."/>
            <person name="Anantharaman K."/>
            <person name="Thomas B.C."/>
            <person name="Malmstrom R."/>
            <person name="Stieglmeier M."/>
            <person name="Klingl A."/>
            <person name="Woyke T."/>
            <person name="Ryan C.M."/>
            <person name="Banfield J.F."/>
        </authorList>
    </citation>
    <scope>NUCLEOTIDE SEQUENCE [LARGE SCALE GENOMIC DNA]</scope>
    <source>
        <strain evidence="8">CG08_land_8_20_14_0_20_40_16</strain>
    </source>
</reference>
<dbReference type="PROSITE" id="PS51903">
    <property type="entry name" value="CLP_R"/>
    <property type="match status" value="1"/>
</dbReference>
<evidence type="ECO:0000256" key="3">
    <source>
        <dbReference type="ARBA" id="ARBA00022840"/>
    </source>
</evidence>
<dbReference type="GO" id="GO:0006508">
    <property type="term" value="P:proteolysis"/>
    <property type="evidence" value="ECO:0007669"/>
    <property type="project" value="UniProtKB-KW"/>
</dbReference>